<reference evidence="3" key="1">
    <citation type="journal article" date="2014" name="Nucleic Acids Res.">
        <title>The evolutionary dynamics of variant antigen genes in Babesia reveal a history of genomic innovation underlying host-parasite interaction.</title>
        <authorList>
            <person name="Jackson A.P."/>
            <person name="Otto T.D."/>
            <person name="Darby A."/>
            <person name="Ramaprasad A."/>
            <person name="Xia D."/>
            <person name="Echaide I.E."/>
            <person name="Farber M."/>
            <person name="Gahlot S."/>
            <person name="Gamble J."/>
            <person name="Gupta D."/>
            <person name="Gupta Y."/>
            <person name="Jackson L."/>
            <person name="Malandrin L."/>
            <person name="Malas T.B."/>
            <person name="Moussa E."/>
            <person name="Nair M."/>
            <person name="Reid AJ."/>
            <person name="Sanders M."/>
            <person name="Sharma J."/>
            <person name="Tracey A."/>
            <person name="Quail M.A."/>
            <person name="Weir W."/>
            <person name="Wastling J.M."/>
            <person name="Hall N."/>
            <person name="Willadsen P."/>
            <person name="Lingelbach K."/>
            <person name="Shiels B."/>
            <person name="Tait A."/>
            <person name="Berriman M."/>
            <person name="Allred D.R."/>
            <person name="Pain A."/>
        </authorList>
    </citation>
    <scope>NUCLEOTIDE SEQUENCE</scope>
    <source>
        <strain evidence="3">Bond</strain>
    </source>
</reference>
<evidence type="ECO:0008006" key="4">
    <source>
        <dbReference type="Google" id="ProtNLM"/>
    </source>
</evidence>
<name>A0A061BS63_BABBI</name>
<dbReference type="AlphaFoldDB" id="A0A061BS63"/>
<proteinExistence type="predicted"/>
<dbReference type="EMBL" id="LK054858">
    <property type="protein sequence ID" value="CDR71396.1"/>
    <property type="molecule type" value="Genomic_DNA"/>
</dbReference>
<reference evidence="3" key="2">
    <citation type="submission" date="2014-06" db="EMBL/GenBank/DDBJ databases">
        <authorList>
            <person name="Aslett M."/>
            <person name="De Silva Nishadi"/>
        </authorList>
    </citation>
    <scope>NUCLEOTIDE SEQUENCE</scope>
    <source>
        <strain evidence="3">Bond</strain>
    </source>
</reference>
<evidence type="ECO:0000256" key="2">
    <source>
        <dbReference type="SAM" id="Phobius"/>
    </source>
</evidence>
<dbReference type="VEuPathDB" id="PiroplasmaDB:BBBOND_0000460"/>
<protein>
    <recommendedName>
        <fullName evidence="4">C3H1-type domain-containing protein</fullName>
    </recommendedName>
</protein>
<evidence type="ECO:0000256" key="1">
    <source>
        <dbReference type="SAM" id="MobiDB-lite"/>
    </source>
</evidence>
<accession>A0A061BS63</accession>
<keyword evidence="2" id="KW-0812">Transmembrane</keyword>
<feature type="transmembrane region" description="Helical" evidence="2">
    <location>
        <begin position="1096"/>
        <end position="1119"/>
    </location>
</feature>
<keyword evidence="2" id="KW-0472">Membrane</keyword>
<feature type="compositionally biased region" description="Polar residues" evidence="1">
    <location>
        <begin position="288"/>
        <end position="302"/>
    </location>
</feature>
<dbReference type="RefSeq" id="XP_012770346.1">
    <property type="nucleotide sequence ID" value="XM_012914892.1"/>
</dbReference>
<gene>
    <name evidence="3" type="ORF">BBBOND_0000460</name>
</gene>
<evidence type="ECO:0000313" key="3">
    <source>
        <dbReference type="EMBL" id="CDR71396.1"/>
    </source>
</evidence>
<keyword evidence="2" id="KW-1133">Transmembrane helix</keyword>
<sequence length="1158" mass="128253">MGGALEGTSAEGSLPKAIGNIETQVTDKLKENNLGSEIDEQNTFTAPFSQITSKLKEIAGLIDSEKKDPGPAPGDGQKNGVNNYLNDITSMLGQVSTVNLTSDIKEKHTDVQGLAHIQSELQKLHIQVPQVTNLLMQLCSTVGNNAYYAKKSLTQLKNEYFVKSTEAKNSILKIYSQLDDLHNEIKVGPIHDAEEFLKFAEQAEQHFSKILKEQVENDIKDAEKALTSHARQQYVDSIKSLLQAFADKAQDELSPLPKLIDEDLKVGFKGFMKAVEGEVTEGETTGENINKLSSRASDSVDSPDNKKTAFANLSQKFKEFYNNLHLYVNKQVLKVYDYEKEKNPSGTPAHDYPRKLSTIYDALNELLIHLSRNSRFDCHVPALLDGISGALVDLKPQDFATVTTPVLDVMVSGVGKYVDELREVYISAYDSVTFEGLLCTEETKTDDAGQTKKLTHLTDHGRKCAKVFLTLLCTLLSSLTILKHNCKSLTKQQINKSTDVGRHFAELGFTVSDDGKQNGELHDTSLITGEYIANSLTFRIKNADKIEHLKTCLQNRDKLTNIINIFDILKCIYHHFEEYNEVCHIASSSSKSPCSVYEMLVWLTGLPYTAANSVMRHATITELFENPDKQVTDGEISGTLVGDSPIKAQPYDITFNKVIKAIDHVCSKSYGILTTVAGHGDADTTYGSDLCNNSLRLRYPSSGEDCFQMLLDVLWRLLPALRYLQTQCVLNDKYSGWANCQYGKGVPPSNWPCTDHPSDEAKCQANCQANGKPTCRPTSPLQSYLNDSLVGHLPHRVTSIGCRSVCSNCPRNKPGMPCLTPMGFRGFSGSAKTGKDIYDMINTFFGTGLISSVLCLVPKPPSTLAEHFSFASSLVKDWQYGGSTKENDLQSCIETSIDKLSIRLIESRSKFTNTLRDAYGSSSSSHSAQGHVAAYTDLASLSRNATCSGLDVQCGPYLQSTCHDAYNYLAHKHSDTYLSWAIYLPWTFYSYLKALLDAFQQIDCGSFCCRGCPCKPGSHGKEANCKCNTIVGCRGVAPTFYRYGFTLGDAQALMRTDSVKNCANFVTQLKALLNSNYFKTLLQKCDEFIFTIRAPFIWLNIALWSLSLFYLLCVMVGRLDLLHIRSHLRIPSSHKITAQSLLAAAQVGRLAKISYLQP</sequence>
<dbReference type="KEGG" id="bbig:BBBOND_0000460"/>
<organism evidence="3">
    <name type="scientific">Babesia bigemina</name>
    <dbReference type="NCBI Taxonomy" id="5866"/>
    <lineage>
        <taxon>Eukaryota</taxon>
        <taxon>Sar</taxon>
        <taxon>Alveolata</taxon>
        <taxon>Apicomplexa</taxon>
        <taxon>Aconoidasida</taxon>
        <taxon>Piroplasmida</taxon>
        <taxon>Babesiidae</taxon>
        <taxon>Babesia</taxon>
    </lineage>
</organism>
<dbReference type="GeneID" id="24561623"/>
<feature type="region of interest" description="Disordered" evidence="1">
    <location>
        <begin position="282"/>
        <end position="304"/>
    </location>
</feature>